<dbReference type="Pfam" id="PF07583">
    <property type="entry name" value="PSCyt2"/>
    <property type="match status" value="1"/>
</dbReference>
<dbReference type="OrthoDB" id="289126at2"/>
<feature type="signal peptide" evidence="2">
    <location>
        <begin position="1"/>
        <end position="32"/>
    </location>
</feature>
<feature type="region of interest" description="Disordered" evidence="1">
    <location>
        <begin position="489"/>
        <end position="516"/>
    </location>
</feature>
<reference evidence="5 6" key="1">
    <citation type="submission" date="2019-02" db="EMBL/GenBank/DDBJ databases">
        <title>Deep-cultivation of Planctomycetes and their phenomic and genomic characterization uncovers novel biology.</title>
        <authorList>
            <person name="Wiegand S."/>
            <person name="Jogler M."/>
            <person name="Boedeker C."/>
            <person name="Pinto D."/>
            <person name="Vollmers J."/>
            <person name="Rivas-Marin E."/>
            <person name="Kohn T."/>
            <person name="Peeters S.H."/>
            <person name="Heuer A."/>
            <person name="Rast P."/>
            <person name="Oberbeckmann S."/>
            <person name="Bunk B."/>
            <person name="Jeske O."/>
            <person name="Meyerdierks A."/>
            <person name="Storesund J.E."/>
            <person name="Kallscheuer N."/>
            <person name="Luecker S."/>
            <person name="Lage O.M."/>
            <person name="Pohl T."/>
            <person name="Merkel B.J."/>
            <person name="Hornburger P."/>
            <person name="Mueller R.-W."/>
            <person name="Bruemmer F."/>
            <person name="Labrenz M."/>
            <person name="Spormann A.M."/>
            <person name="Op Den Camp H."/>
            <person name="Overmann J."/>
            <person name="Amann R."/>
            <person name="Jetten M.S.M."/>
            <person name="Mascher T."/>
            <person name="Medema M.H."/>
            <person name="Devos D.P."/>
            <person name="Kaster A.-K."/>
            <person name="Ovreas L."/>
            <person name="Rohde M."/>
            <person name="Galperin M.Y."/>
            <person name="Jogler C."/>
        </authorList>
    </citation>
    <scope>NUCLEOTIDE SEQUENCE [LARGE SCALE GENOMIC DNA]</scope>
    <source>
        <strain evidence="5 6">Pla52o</strain>
    </source>
</reference>
<name>A0A5C6CT95_9BACT</name>
<dbReference type="RefSeq" id="WP_146592953.1">
    <property type="nucleotide sequence ID" value="NZ_SJPT01000001.1"/>
</dbReference>
<dbReference type="InterPro" id="IPR011444">
    <property type="entry name" value="DUF1549"/>
</dbReference>
<evidence type="ECO:0000256" key="2">
    <source>
        <dbReference type="SAM" id="SignalP"/>
    </source>
</evidence>
<organism evidence="5 6">
    <name type="scientific">Novipirellula galeiformis</name>
    <dbReference type="NCBI Taxonomy" id="2528004"/>
    <lineage>
        <taxon>Bacteria</taxon>
        <taxon>Pseudomonadati</taxon>
        <taxon>Planctomycetota</taxon>
        <taxon>Planctomycetia</taxon>
        <taxon>Pirellulales</taxon>
        <taxon>Pirellulaceae</taxon>
        <taxon>Novipirellula</taxon>
    </lineage>
</organism>
<comment type="caution">
    <text evidence="5">The sequence shown here is derived from an EMBL/GenBank/DDBJ whole genome shotgun (WGS) entry which is preliminary data.</text>
</comment>
<keyword evidence="2" id="KW-0732">Signal</keyword>
<evidence type="ECO:0000313" key="5">
    <source>
        <dbReference type="EMBL" id="TWU26641.1"/>
    </source>
</evidence>
<keyword evidence="6" id="KW-1185">Reference proteome</keyword>
<feature type="chain" id="PRO_5022783379" description="DUF1549 domain-containing protein" evidence="2">
    <location>
        <begin position="33"/>
        <end position="723"/>
    </location>
</feature>
<evidence type="ECO:0000313" key="6">
    <source>
        <dbReference type="Proteomes" id="UP000316304"/>
    </source>
</evidence>
<proteinExistence type="predicted"/>
<protein>
    <recommendedName>
        <fullName evidence="7">DUF1549 domain-containing protein</fullName>
    </recommendedName>
</protein>
<gene>
    <name evidence="5" type="ORF">Pla52o_04940</name>
</gene>
<accession>A0A5C6CT95</accession>
<dbReference type="AlphaFoldDB" id="A0A5C6CT95"/>
<dbReference type="Pfam" id="PF07587">
    <property type="entry name" value="PSD1"/>
    <property type="match status" value="1"/>
</dbReference>
<dbReference type="PROSITE" id="PS51257">
    <property type="entry name" value="PROKAR_LIPOPROTEIN"/>
    <property type="match status" value="1"/>
</dbReference>
<evidence type="ECO:0000259" key="3">
    <source>
        <dbReference type="Pfam" id="PF07583"/>
    </source>
</evidence>
<sequence length="723" mass="81315" precursor="true">MRKIAQTSSLFWLALLLLGCCLPFAASPFALAAELDATLQRENAEKGVEQNPIALVDDLGFARRLSLDLTGRIPTGKEIAEYLKWPESERRAKLIERYMQDQGFANRWTAFFADLLRIRSNAEGGTALLAFVHNAIQSDMPYDEMARRLIATNGKSGRTPEVGFILGDDADPMALASSTTQVFMGIRISCAQCHDHPFDKWTREDFYSVAAFFGKTRRRENNLTKTVYTTEDKMMRVMWPPEDESDPDERQPMTPSFPFPFLDESENLSFIERFETLRAEQEAAKSASETSAPSVDDLLAAADSKAKGRLNGNFGDAMKVSVEAKRDIRKIDVNADLFQTSELRQTLAEKITSPRNRFFARLLVNRVWKDLVGTGFVEPVDDFREDNPATHPETLDYLAEEFVASGFSFRWLVNEIVTSDTYARSHVPLDADEMKREQLEKAFLATPMRRMKAEAMYDSIVTAGHLSEPKHLAGQNLRVIKQRVRVPVDPDTQADSGSQASTAAPDIASDSDMNQTPAMQDSMMASAENYGLEKAIELDFGELLTVKEDAPMIEAMEKMSRAEIEAMRMKENPKPKLGMKYVTKIVERTIDDNPQFSSAYRMATPAPAGHFLRLFGQPSRVDLGEDRPENASMRQALMMLNGQLTHEAARVGSLEPVYPMLVGPDQDLTRAVRYTYVEILTRLPTTEEVIEAKQIVAEGSDTMTGFADFRWILLNCNEFRFLP</sequence>
<feature type="domain" description="DUF1549" evidence="3">
    <location>
        <begin position="35"/>
        <end position="217"/>
    </location>
</feature>
<evidence type="ECO:0000256" key="1">
    <source>
        <dbReference type="SAM" id="MobiDB-lite"/>
    </source>
</evidence>
<dbReference type="PANTHER" id="PTHR35889">
    <property type="entry name" value="CYCLOINULO-OLIGOSACCHARIDE FRUCTANOTRANSFERASE-RELATED"/>
    <property type="match status" value="1"/>
</dbReference>
<feature type="domain" description="DUF1553" evidence="4">
    <location>
        <begin position="344"/>
        <end position="694"/>
    </location>
</feature>
<evidence type="ECO:0008006" key="7">
    <source>
        <dbReference type="Google" id="ProtNLM"/>
    </source>
</evidence>
<feature type="compositionally biased region" description="Polar residues" evidence="1">
    <location>
        <begin position="493"/>
        <end position="502"/>
    </location>
</feature>
<dbReference type="Proteomes" id="UP000316304">
    <property type="component" value="Unassembled WGS sequence"/>
</dbReference>
<dbReference type="InterPro" id="IPR022655">
    <property type="entry name" value="DUF1553"/>
</dbReference>
<evidence type="ECO:0000259" key="4">
    <source>
        <dbReference type="Pfam" id="PF07587"/>
    </source>
</evidence>
<dbReference type="EMBL" id="SJPT01000001">
    <property type="protein sequence ID" value="TWU26641.1"/>
    <property type="molecule type" value="Genomic_DNA"/>
</dbReference>
<dbReference type="PANTHER" id="PTHR35889:SF3">
    <property type="entry name" value="F-BOX DOMAIN-CONTAINING PROTEIN"/>
    <property type="match status" value="1"/>
</dbReference>